<keyword evidence="4" id="KW-0653">Protein transport</keyword>
<comment type="caution">
    <text evidence="7">The sequence shown here is derived from an EMBL/GenBank/DDBJ whole genome shotgun (WGS) entry which is preliminary data.</text>
</comment>
<proteinExistence type="inferred from homology"/>
<keyword evidence="3" id="KW-0254">Endocytosis</keyword>
<dbReference type="PANTHER" id="PTHR12847">
    <property type="entry name" value="ATP-BINDING CASSETTE ABC TRANSPORTER-RELATED"/>
    <property type="match status" value="1"/>
</dbReference>
<name>A0ABD6E277_9BILA</name>
<evidence type="ECO:0000256" key="5">
    <source>
        <dbReference type="SAM" id="MobiDB-lite"/>
    </source>
</evidence>
<dbReference type="Proteomes" id="UP001608902">
    <property type="component" value="Unassembled WGS sequence"/>
</dbReference>
<accession>A0ABD6E277</accession>
<feature type="compositionally biased region" description="Polar residues" evidence="5">
    <location>
        <begin position="196"/>
        <end position="211"/>
    </location>
</feature>
<evidence type="ECO:0000256" key="3">
    <source>
        <dbReference type="ARBA" id="ARBA00022583"/>
    </source>
</evidence>
<gene>
    <name evidence="7" type="ORF">AB6A40_000484</name>
</gene>
<keyword evidence="8" id="KW-1185">Reference proteome</keyword>
<dbReference type="CDD" id="cd13228">
    <property type="entry name" value="PHear_NECAP"/>
    <property type="match status" value="1"/>
</dbReference>
<feature type="region of interest" description="Disordered" evidence="5">
    <location>
        <begin position="162"/>
        <end position="220"/>
    </location>
</feature>
<dbReference type="AlphaFoldDB" id="A0ABD6E277"/>
<dbReference type="SUPFAM" id="SSF50729">
    <property type="entry name" value="PH domain-like"/>
    <property type="match status" value="1"/>
</dbReference>
<dbReference type="GO" id="GO:0015031">
    <property type="term" value="P:protein transport"/>
    <property type="evidence" value="ECO:0007669"/>
    <property type="project" value="UniProtKB-KW"/>
</dbReference>
<dbReference type="InterPro" id="IPR012466">
    <property type="entry name" value="NECAP_PHear"/>
</dbReference>
<evidence type="ECO:0000313" key="8">
    <source>
        <dbReference type="Proteomes" id="UP001608902"/>
    </source>
</evidence>
<dbReference type="PANTHER" id="PTHR12847:SF9">
    <property type="entry name" value="NECAP-LIKE PROTEIN CG9132"/>
    <property type="match status" value="1"/>
</dbReference>
<keyword evidence="2" id="KW-0813">Transport</keyword>
<sequence length="220" mass="24342">MDEEYERVCLVKPEVFVYRISPITSTRGHRAAEWKLDEPNWTGRMRLVAKGKNLELRLEDKSSGQLFARCPIDEYPGICIEPVVDSSRYFVIRLKNDNGQTAFIGMGFGDRGDSFDLNVALQDHFKYISKQSEMEKEETTGSQPKLDLGFKEGETITISLGKKAGASKPRPQSHPAGDNNVVPLLPPPPSGGAPVTSRQRNIAPSNATKQNSSSSSLLDF</sequence>
<dbReference type="FunFam" id="2.30.29.30:FF:000064">
    <property type="entry name" value="Adaptin ear-binding coat-associated protein 1"/>
    <property type="match status" value="1"/>
</dbReference>
<dbReference type="GO" id="GO:0006897">
    <property type="term" value="P:endocytosis"/>
    <property type="evidence" value="ECO:0007669"/>
    <property type="project" value="UniProtKB-KW"/>
</dbReference>
<feature type="domain" description="NECAP PHear" evidence="6">
    <location>
        <begin position="5"/>
        <end position="161"/>
    </location>
</feature>
<evidence type="ECO:0000259" key="6">
    <source>
        <dbReference type="Pfam" id="PF07933"/>
    </source>
</evidence>
<dbReference type="Pfam" id="PF07933">
    <property type="entry name" value="DUF1681"/>
    <property type="match status" value="1"/>
</dbReference>
<evidence type="ECO:0000313" key="7">
    <source>
        <dbReference type="EMBL" id="MFH4973775.1"/>
    </source>
</evidence>
<reference evidence="7 8" key="1">
    <citation type="submission" date="2024-08" db="EMBL/GenBank/DDBJ databases">
        <title>Gnathostoma spinigerum genome.</title>
        <authorList>
            <person name="Gonzalez-Bertolin B."/>
            <person name="Monzon S."/>
            <person name="Zaballos A."/>
            <person name="Jimenez P."/>
            <person name="Dekumyoy P."/>
            <person name="Varona S."/>
            <person name="Cuesta I."/>
            <person name="Sumanam S."/>
            <person name="Adisakwattana P."/>
            <person name="Gasser R.B."/>
            <person name="Hernandez-Gonzalez A."/>
            <person name="Young N.D."/>
            <person name="Perteguer M.J."/>
        </authorList>
    </citation>
    <scope>NUCLEOTIDE SEQUENCE [LARGE SCALE GENOMIC DNA]</scope>
    <source>
        <strain evidence="7">AL3</strain>
        <tissue evidence="7">Liver</tissue>
    </source>
</reference>
<organism evidence="7 8">
    <name type="scientific">Gnathostoma spinigerum</name>
    <dbReference type="NCBI Taxonomy" id="75299"/>
    <lineage>
        <taxon>Eukaryota</taxon>
        <taxon>Metazoa</taxon>
        <taxon>Ecdysozoa</taxon>
        <taxon>Nematoda</taxon>
        <taxon>Chromadorea</taxon>
        <taxon>Rhabditida</taxon>
        <taxon>Spirurina</taxon>
        <taxon>Gnathostomatomorpha</taxon>
        <taxon>Gnathostomatoidea</taxon>
        <taxon>Gnathostomatidae</taxon>
        <taxon>Gnathostoma</taxon>
    </lineage>
</organism>
<evidence type="ECO:0000256" key="4">
    <source>
        <dbReference type="ARBA" id="ARBA00022927"/>
    </source>
</evidence>
<comment type="similarity">
    <text evidence="1">Belongs to the NECAP family.</text>
</comment>
<evidence type="ECO:0000256" key="2">
    <source>
        <dbReference type="ARBA" id="ARBA00022448"/>
    </source>
</evidence>
<protein>
    <recommendedName>
        <fullName evidence="6">NECAP PHear domain-containing protein</fullName>
    </recommendedName>
</protein>
<evidence type="ECO:0000256" key="1">
    <source>
        <dbReference type="ARBA" id="ARBA00007736"/>
    </source>
</evidence>
<dbReference type="EMBL" id="JBGFUD010000135">
    <property type="protein sequence ID" value="MFH4973775.1"/>
    <property type="molecule type" value="Genomic_DNA"/>
</dbReference>
<dbReference type="InterPro" id="IPR011993">
    <property type="entry name" value="PH-like_dom_sf"/>
</dbReference>
<dbReference type="Gene3D" id="2.30.29.30">
    <property type="entry name" value="Pleckstrin-homology domain (PH domain)/Phosphotyrosine-binding domain (PTB)"/>
    <property type="match status" value="1"/>
</dbReference>